<evidence type="ECO:0000313" key="4">
    <source>
        <dbReference type="Proteomes" id="UP000015105"/>
    </source>
</evidence>
<feature type="domain" description="Retinoblastoma-associated protein B-box" evidence="2">
    <location>
        <begin position="93"/>
        <end position="219"/>
    </location>
</feature>
<proteinExistence type="predicted"/>
<dbReference type="PANTHER" id="PTHR13742:SF17">
    <property type="entry name" value="RE32990P-RELATED"/>
    <property type="match status" value="1"/>
</dbReference>
<evidence type="ECO:0000256" key="1">
    <source>
        <dbReference type="SAM" id="SignalP"/>
    </source>
</evidence>
<sequence length="305" mass="34346">MLLRCIMIFHWVAFHLSHFISNQVAVLGNKDEVRSPKRACTERRNVLVDNSFRSPVKDVIKSKFLPPLQSAFASPTRPNPAAGGETCAETGIGVFLSKITKLAAIRIKCLCERLQLSQQILERVYSLVQQIISQQTALFFNRHIDQIILCCIYGVAKISQLALTFKEIIFSYRKQSQCKPQVFRSVYVNWPSRSRSGKIGEDHVDIITFYNEVFIPTVKPLLVDLGPAAPFPESPRLSRFPNLPDMSPKKVSATHNVYVSPLRSSKMDTLLSPSSKSYYACVGESTHAFQSPSKDLNAINTRLNR</sequence>
<dbReference type="Gramene" id="AET7Gv20648500.18">
    <property type="protein sequence ID" value="AET7Gv20648500.18"/>
    <property type="gene ID" value="AET7Gv20648500"/>
</dbReference>
<dbReference type="InterPro" id="IPR028309">
    <property type="entry name" value="RB_fam"/>
</dbReference>
<dbReference type="GO" id="GO:0005634">
    <property type="term" value="C:nucleus"/>
    <property type="evidence" value="ECO:0007669"/>
    <property type="project" value="InterPro"/>
</dbReference>
<dbReference type="GO" id="GO:0000977">
    <property type="term" value="F:RNA polymerase II transcription regulatory region sequence-specific DNA binding"/>
    <property type="evidence" value="ECO:0007669"/>
    <property type="project" value="TreeGrafter"/>
</dbReference>
<evidence type="ECO:0000259" key="2">
    <source>
        <dbReference type="Pfam" id="PF01857"/>
    </source>
</evidence>
<dbReference type="Pfam" id="PF01857">
    <property type="entry name" value="RB_B"/>
    <property type="match status" value="1"/>
</dbReference>
<keyword evidence="4" id="KW-1185">Reference proteome</keyword>
<dbReference type="Gene3D" id="1.10.472.10">
    <property type="entry name" value="Cyclin-like"/>
    <property type="match status" value="1"/>
</dbReference>
<dbReference type="SUPFAM" id="SSF47954">
    <property type="entry name" value="Cyclin-like"/>
    <property type="match status" value="1"/>
</dbReference>
<feature type="chain" id="PRO_5018978025" description="Retinoblastoma-associated protein B-box domain-containing protein" evidence="1">
    <location>
        <begin position="18"/>
        <end position="305"/>
    </location>
</feature>
<dbReference type="GO" id="GO:0006357">
    <property type="term" value="P:regulation of transcription by RNA polymerase II"/>
    <property type="evidence" value="ECO:0007669"/>
    <property type="project" value="InterPro"/>
</dbReference>
<dbReference type="GO" id="GO:0005667">
    <property type="term" value="C:transcription regulator complex"/>
    <property type="evidence" value="ECO:0007669"/>
    <property type="project" value="TreeGrafter"/>
</dbReference>
<feature type="signal peptide" evidence="1">
    <location>
        <begin position="1"/>
        <end position="17"/>
    </location>
</feature>
<dbReference type="InterPro" id="IPR002719">
    <property type="entry name" value="RB_B"/>
</dbReference>
<dbReference type="FunFam" id="1.10.472.10:FF:000067">
    <property type="entry name" value="Retinoblastoma-related protein 1"/>
    <property type="match status" value="1"/>
</dbReference>
<dbReference type="GO" id="GO:0000785">
    <property type="term" value="C:chromatin"/>
    <property type="evidence" value="ECO:0007669"/>
    <property type="project" value="TreeGrafter"/>
</dbReference>
<dbReference type="PANTHER" id="PTHR13742">
    <property type="entry name" value="RETINOBLASTOMA-ASSOCIATED PROTEIN RB -RELATED"/>
    <property type="match status" value="1"/>
</dbReference>
<accession>A0A453RNL1</accession>
<reference evidence="3" key="3">
    <citation type="journal article" date="2017" name="Nature">
        <title>Genome sequence of the progenitor of the wheat D genome Aegilops tauschii.</title>
        <authorList>
            <person name="Luo M.C."/>
            <person name="Gu Y.Q."/>
            <person name="Puiu D."/>
            <person name="Wang H."/>
            <person name="Twardziok S.O."/>
            <person name="Deal K.R."/>
            <person name="Huo N."/>
            <person name="Zhu T."/>
            <person name="Wang L."/>
            <person name="Wang Y."/>
            <person name="McGuire P.E."/>
            <person name="Liu S."/>
            <person name="Long H."/>
            <person name="Ramasamy R.K."/>
            <person name="Rodriguez J.C."/>
            <person name="Van S.L."/>
            <person name="Yuan L."/>
            <person name="Wang Z."/>
            <person name="Xia Z."/>
            <person name="Xiao L."/>
            <person name="Anderson O.D."/>
            <person name="Ouyang S."/>
            <person name="Liang Y."/>
            <person name="Zimin A.V."/>
            <person name="Pertea G."/>
            <person name="Qi P."/>
            <person name="Bennetzen J.L."/>
            <person name="Dai X."/>
            <person name="Dawson M.W."/>
            <person name="Muller H.G."/>
            <person name="Kugler K."/>
            <person name="Rivarola-Duarte L."/>
            <person name="Spannagl M."/>
            <person name="Mayer K.F.X."/>
            <person name="Lu F.H."/>
            <person name="Bevan M.W."/>
            <person name="Leroy P."/>
            <person name="Li P."/>
            <person name="You F.M."/>
            <person name="Sun Q."/>
            <person name="Liu Z."/>
            <person name="Lyons E."/>
            <person name="Wicker T."/>
            <person name="Salzberg S.L."/>
            <person name="Devos K.M."/>
            <person name="Dvorak J."/>
        </authorList>
    </citation>
    <scope>NUCLEOTIDE SEQUENCE [LARGE SCALE GENOMIC DNA]</scope>
    <source>
        <strain evidence="3">cv. AL8/78</strain>
    </source>
</reference>
<dbReference type="GO" id="GO:0030154">
    <property type="term" value="P:cell differentiation"/>
    <property type="evidence" value="ECO:0007669"/>
    <property type="project" value="TreeGrafter"/>
</dbReference>
<keyword evidence="1" id="KW-0732">Signal</keyword>
<reference evidence="4" key="1">
    <citation type="journal article" date="2014" name="Science">
        <title>Ancient hybridizations among the ancestral genomes of bread wheat.</title>
        <authorList>
            <consortium name="International Wheat Genome Sequencing Consortium,"/>
            <person name="Marcussen T."/>
            <person name="Sandve S.R."/>
            <person name="Heier L."/>
            <person name="Spannagl M."/>
            <person name="Pfeifer M."/>
            <person name="Jakobsen K.S."/>
            <person name="Wulff B.B."/>
            <person name="Steuernagel B."/>
            <person name="Mayer K.F."/>
            <person name="Olsen O.A."/>
        </authorList>
    </citation>
    <scope>NUCLEOTIDE SEQUENCE [LARGE SCALE GENOMIC DNA]</scope>
    <source>
        <strain evidence="4">cv. AL8/78</strain>
    </source>
</reference>
<reference evidence="4" key="2">
    <citation type="journal article" date="2017" name="Nat. Plants">
        <title>The Aegilops tauschii genome reveals multiple impacts of transposons.</title>
        <authorList>
            <person name="Zhao G."/>
            <person name="Zou C."/>
            <person name="Li K."/>
            <person name="Wang K."/>
            <person name="Li T."/>
            <person name="Gao L."/>
            <person name="Zhang X."/>
            <person name="Wang H."/>
            <person name="Yang Z."/>
            <person name="Liu X."/>
            <person name="Jiang W."/>
            <person name="Mao L."/>
            <person name="Kong X."/>
            <person name="Jiao Y."/>
            <person name="Jia J."/>
        </authorList>
    </citation>
    <scope>NUCLEOTIDE SEQUENCE [LARGE SCALE GENOMIC DNA]</scope>
    <source>
        <strain evidence="4">cv. AL8/78</strain>
    </source>
</reference>
<dbReference type="EnsemblPlants" id="AET7Gv20648500.18">
    <property type="protein sequence ID" value="AET7Gv20648500.18"/>
    <property type="gene ID" value="AET7Gv20648500"/>
</dbReference>
<dbReference type="Proteomes" id="UP000015105">
    <property type="component" value="Chromosome 7D"/>
</dbReference>
<reference evidence="3" key="4">
    <citation type="submission" date="2019-03" db="UniProtKB">
        <authorList>
            <consortium name="EnsemblPlants"/>
        </authorList>
    </citation>
    <scope>IDENTIFICATION</scope>
</reference>
<name>A0A453RNL1_AEGTS</name>
<dbReference type="AlphaFoldDB" id="A0A453RNL1"/>
<reference evidence="3" key="5">
    <citation type="journal article" date="2021" name="G3 (Bethesda)">
        <title>Aegilops tauschii genome assembly Aet v5.0 features greater sequence contiguity and improved annotation.</title>
        <authorList>
            <person name="Wang L."/>
            <person name="Zhu T."/>
            <person name="Rodriguez J.C."/>
            <person name="Deal K.R."/>
            <person name="Dubcovsky J."/>
            <person name="McGuire P.E."/>
            <person name="Lux T."/>
            <person name="Spannagl M."/>
            <person name="Mayer K.F.X."/>
            <person name="Baldrich P."/>
            <person name="Meyers B.C."/>
            <person name="Huo N."/>
            <person name="Gu Y.Q."/>
            <person name="Zhou H."/>
            <person name="Devos K.M."/>
            <person name="Bennetzen J.L."/>
            <person name="Unver T."/>
            <person name="Budak H."/>
            <person name="Gulick P.J."/>
            <person name="Galiba G."/>
            <person name="Kalapos B."/>
            <person name="Nelson D.R."/>
            <person name="Li P."/>
            <person name="You F.M."/>
            <person name="Luo M.C."/>
            <person name="Dvorak J."/>
        </authorList>
    </citation>
    <scope>NUCLEOTIDE SEQUENCE [LARGE SCALE GENOMIC DNA]</scope>
    <source>
        <strain evidence="3">cv. AL8/78</strain>
    </source>
</reference>
<dbReference type="InterPro" id="IPR036915">
    <property type="entry name" value="Cyclin-like_sf"/>
</dbReference>
<organism evidence="3 4">
    <name type="scientific">Aegilops tauschii subsp. strangulata</name>
    <name type="common">Goatgrass</name>
    <dbReference type="NCBI Taxonomy" id="200361"/>
    <lineage>
        <taxon>Eukaryota</taxon>
        <taxon>Viridiplantae</taxon>
        <taxon>Streptophyta</taxon>
        <taxon>Embryophyta</taxon>
        <taxon>Tracheophyta</taxon>
        <taxon>Spermatophyta</taxon>
        <taxon>Magnoliopsida</taxon>
        <taxon>Liliopsida</taxon>
        <taxon>Poales</taxon>
        <taxon>Poaceae</taxon>
        <taxon>BOP clade</taxon>
        <taxon>Pooideae</taxon>
        <taxon>Triticodae</taxon>
        <taxon>Triticeae</taxon>
        <taxon>Triticinae</taxon>
        <taxon>Aegilops</taxon>
    </lineage>
</organism>
<protein>
    <recommendedName>
        <fullName evidence="2">Retinoblastoma-associated protein B-box domain-containing protein</fullName>
    </recommendedName>
</protein>
<evidence type="ECO:0000313" key="3">
    <source>
        <dbReference type="EnsemblPlants" id="AET7Gv20648500.18"/>
    </source>
</evidence>
<dbReference type="GO" id="GO:2000134">
    <property type="term" value="P:negative regulation of G1/S transition of mitotic cell cycle"/>
    <property type="evidence" value="ECO:0007669"/>
    <property type="project" value="TreeGrafter"/>
</dbReference>